<dbReference type="RefSeq" id="WP_126620785.1">
    <property type="nucleotide sequence ID" value="NZ_JBHUCY010000116.1"/>
</dbReference>
<protein>
    <submittedName>
        <fullName evidence="2">Uncharacterized protein</fullName>
    </submittedName>
</protein>
<dbReference type="AlphaFoldDB" id="A0A3S0K6R2"/>
<comment type="caution">
    <text evidence="2">The sequence shown here is derived from an EMBL/GenBank/DDBJ whole genome shotgun (WGS) entry which is preliminary data.</text>
</comment>
<keyword evidence="3" id="KW-1185">Reference proteome</keyword>
<keyword evidence="1" id="KW-0175">Coiled coil</keyword>
<accession>A0A3S0K6R2</accession>
<proteinExistence type="predicted"/>
<reference evidence="2 3" key="1">
    <citation type="submission" date="2018-12" db="EMBL/GenBank/DDBJ databases">
        <authorList>
            <person name="Yang Y."/>
        </authorList>
    </citation>
    <scope>NUCLEOTIDE SEQUENCE [LARGE SCALE GENOMIC DNA]</scope>
    <source>
        <strain evidence="2 3">L-25-5w-1</strain>
    </source>
</reference>
<gene>
    <name evidence="2" type="ORF">EJ903_26070</name>
</gene>
<dbReference type="OrthoDB" id="6689728at2"/>
<dbReference type="Proteomes" id="UP000277007">
    <property type="component" value="Unassembled WGS sequence"/>
</dbReference>
<evidence type="ECO:0000256" key="1">
    <source>
        <dbReference type="SAM" id="Coils"/>
    </source>
</evidence>
<name>A0A3S0K6R2_9PROT</name>
<evidence type="ECO:0000313" key="3">
    <source>
        <dbReference type="Proteomes" id="UP000277007"/>
    </source>
</evidence>
<evidence type="ECO:0000313" key="2">
    <source>
        <dbReference type="EMBL" id="RTR11453.1"/>
    </source>
</evidence>
<sequence length="151" mass="16583">MGEPHVVSALREKRAEISGAILELEKRMAQHRADLVHLDATLRLFAPELESIVPKKPPAARSHYFATGELARRCLEALRMAEGRVVAAEEIAVAAMRDRGLDPEDRKTRSDFIQRVLNTLTALKGKGTVEKIGNGLGARWCLPSEPADHAA</sequence>
<organism evidence="2 3">
    <name type="scientific">Azospirillum griseum</name>
    <dbReference type="NCBI Taxonomy" id="2496639"/>
    <lineage>
        <taxon>Bacteria</taxon>
        <taxon>Pseudomonadati</taxon>
        <taxon>Pseudomonadota</taxon>
        <taxon>Alphaproteobacteria</taxon>
        <taxon>Rhodospirillales</taxon>
        <taxon>Azospirillaceae</taxon>
        <taxon>Azospirillum</taxon>
    </lineage>
</organism>
<dbReference type="EMBL" id="RXMA01000076">
    <property type="protein sequence ID" value="RTR11453.1"/>
    <property type="molecule type" value="Genomic_DNA"/>
</dbReference>
<feature type="coiled-coil region" evidence="1">
    <location>
        <begin position="7"/>
        <end position="41"/>
    </location>
</feature>